<protein>
    <submittedName>
        <fullName evidence="5">Pyrroloquinoline quinone biosynthesis protein PqqB</fullName>
    </submittedName>
</protein>
<gene>
    <name evidence="5" type="ORF">EI981_01350</name>
</gene>
<sequence length="287" mass="33001">MNEVIINIIGTAQDAGVPHPNCFCQNCMSAMQNGTRRSAASLAIIESDRKRWHLVDATPDMREQMAKIQMKYCLQGQIMNSIWLTHAHIGHYPGLMFLGREAIGAQGIPVFCGDHMKQMLETNAPWSQLVELHNIQLNSIGHEQQEQLSPSVRITPIEVPHRNELSETFGFWIEGPRRKLLYIPDIDRWDEWDRDIYDMAKEADICLLDGTFHSIEEIEQMGRNYKEIPHPVMTETMDRLQGLAEHTEIYFTHFNHTNPVNNQASAFAQLVQNRAFYIAEDGMELKL</sequence>
<dbReference type="SUPFAM" id="SSF56281">
    <property type="entry name" value="Metallo-hydrolase/oxidoreductase"/>
    <property type="match status" value="1"/>
</dbReference>
<evidence type="ECO:0000313" key="5">
    <source>
        <dbReference type="EMBL" id="AZS13264.1"/>
    </source>
</evidence>
<comment type="function">
    <text evidence="2">Counteracts the endogenous Pycsar antiviral defense system. Phosphodiesterase that enables metal-dependent hydrolysis of host cyclic nucleotide Pycsar defense signals such as cCMP and cUMP.</text>
</comment>
<keyword evidence="6" id="KW-1185">Reference proteome</keyword>
<evidence type="ECO:0000256" key="3">
    <source>
        <dbReference type="ARBA" id="ARBA00048505"/>
    </source>
</evidence>
<dbReference type="AlphaFoldDB" id="A0A3Q9I7T0"/>
<dbReference type="InterPro" id="IPR001279">
    <property type="entry name" value="Metallo-B-lactamas"/>
</dbReference>
<evidence type="ECO:0000256" key="2">
    <source>
        <dbReference type="ARBA" id="ARBA00034301"/>
    </source>
</evidence>
<evidence type="ECO:0000313" key="6">
    <source>
        <dbReference type="Proteomes" id="UP000270678"/>
    </source>
</evidence>
<evidence type="ECO:0000259" key="4">
    <source>
        <dbReference type="Pfam" id="PF12706"/>
    </source>
</evidence>
<comment type="catalytic activity">
    <reaction evidence="1">
        <text>3',5'-cyclic CMP + H2O = CMP + H(+)</text>
        <dbReference type="Rhea" id="RHEA:72675"/>
        <dbReference type="ChEBI" id="CHEBI:15377"/>
        <dbReference type="ChEBI" id="CHEBI:15378"/>
        <dbReference type="ChEBI" id="CHEBI:58003"/>
        <dbReference type="ChEBI" id="CHEBI:60377"/>
    </reaction>
    <physiologicalReaction direction="left-to-right" evidence="1">
        <dbReference type="Rhea" id="RHEA:72676"/>
    </physiologicalReaction>
</comment>
<dbReference type="PANTHER" id="PTHR42663">
    <property type="entry name" value="HYDROLASE C777.06C-RELATED-RELATED"/>
    <property type="match status" value="1"/>
</dbReference>
<dbReference type="KEGG" id="plut:EI981_01350"/>
<dbReference type="Proteomes" id="UP000270678">
    <property type="component" value="Chromosome"/>
</dbReference>
<proteinExistence type="predicted"/>
<comment type="catalytic activity">
    <reaction evidence="3">
        <text>3',5'-cyclic UMP + H2O = UMP + H(+)</text>
        <dbReference type="Rhea" id="RHEA:70575"/>
        <dbReference type="ChEBI" id="CHEBI:15377"/>
        <dbReference type="ChEBI" id="CHEBI:15378"/>
        <dbReference type="ChEBI" id="CHEBI:57865"/>
        <dbReference type="ChEBI" id="CHEBI:184387"/>
    </reaction>
    <physiologicalReaction direction="left-to-right" evidence="3">
        <dbReference type="Rhea" id="RHEA:70576"/>
    </physiologicalReaction>
</comment>
<accession>A0A3Q9I7T0</accession>
<name>A0A3Q9I7T0_9BACL</name>
<reference evidence="6" key="1">
    <citation type="submission" date="2018-12" db="EMBL/GenBank/DDBJ databases">
        <title>Complete genome sequence of Paenibacillus sp. MBLB1234.</title>
        <authorList>
            <person name="Nam Y.-D."/>
            <person name="Kang J."/>
            <person name="Chung W.-H."/>
            <person name="Park Y.S."/>
        </authorList>
    </citation>
    <scope>NUCLEOTIDE SEQUENCE [LARGE SCALE GENOMIC DNA]</scope>
    <source>
        <strain evidence="6">MBLB1234</strain>
    </source>
</reference>
<dbReference type="RefSeq" id="WP_126994765.1">
    <property type="nucleotide sequence ID" value="NZ_CP034346.1"/>
</dbReference>
<evidence type="ECO:0000256" key="1">
    <source>
        <dbReference type="ARBA" id="ARBA00034221"/>
    </source>
</evidence>
<dbReference type="InterPro" id="IPR036866">
    <property type="entry name" value="RibonucZ/Hydroxyglut_hydro"/>
</dbReference>
<organism evidence="5 6">
    <name type="scientific">Paenibacillus lutimineralis</name>
    <dbReference type="NCBI Taxonomy" id="2707005"/>
    <lineage>
        <taxon>Bacteria</taxon>
        <taxon>Bacillati</taxon>
        <taxon>Bacillota</taxon>
        <taxon>Bacilli</taxon>
        <taxon>Bacillales</taxon>
        <taxon>Paenibacillaceae</taxon>
        <taxon>Paenibacillus</taxon>
    </lineage>
</organism>
<feature type="domain" description="Metallo-beta-lactamase" evidence="4">
    <location>
        <begin position="51"/>
        <end position="254"/>
    </location>
</feature>
<dbReference type="PANTHER" id="PTHR42663:SF7">
    <property type="entry name" value="COENZYME PQQ SYNTHESIS PROTEIN B"/>
    <property type="match status" value="1"/>
</dbReference>
<dbReference type="Gene3D" id="3.60.15.10">
    <property type="entry name" value="Ribonuclease Z/Hydroxyacylglutathione hydrolase-like"/>
    <property type="match status" value="1"/>
</dbReference>
<dbReference type="OrthoDB" id="9800940at2"/>
<dbReference type="Pfam" id="PF12706">
    <property type="entry name" value="Lactamase_B_2"/>
    <property type="match status" value="1"/>
</dbReference>
<dbReference type="EMBL" id="CP034346">
    <property type="protein sequence ID" value="AZS13264.1"/>
    <property type="molecule type" value="Genomic_DNA"/>
</dbReference>